<dbReference type="EMBL" id="CP011102">
    <property type="protein sequence ID" value="AQY50013.1"/>
    <property type="molecule type" value="Genomic_DNA"/>
</dbReference>
<comment type="catalytic activity">
    <reaction evidence="12 13">
        <text>L-threonine + hydrogencarbonate + ATP = L-threonylcarbamoyladenylate + diphosphate + H2O</text>
        <dbReference type="Rhea" id="RHEA:36407"/>
        <dbReference type="ChEBI" id="CHEBI:15377"/>
        <dbReference type="ChEBI" id="CHEBI:17544"/>
        <dbReference type="ChEBI" id="CHEBI:30616"/>
        <dbReference type="ChEBI" id="CHEBI:33019"/>
        <dbReference type="ChEBI" id="CHEBI:57926"/>
        <dbReference type="ChEBI" id="CHEBI:73682"/>
        <dbReference type="EC" id="2.7.7.87"/>
    </reaction>
</comment>
<feature type="binding site" evidence="14">
    <location>
        <position position="68"/>
    </location>
    <ligand>
        <name>L-threonine</name>
        <dbReference type="ChEBI" id="CHEBI:57926"/>
    </ligand>
</feature>
<keyword evidence="17" id="KW-1185">Reference proteome</keyword>
<protein>
    <recommendedName>
        <fullName evidence="4 13">Threonylcarbamoyl-AMP synthase</fullName>
        <shortName evidence="13">TC-AMP synthase</shortName>
        <ecNumber evidence="3 13">2.7.7.87</ecNumber>
    </recommendedName>
    <alternativeName>
        <fullName evidence="11 13">L-threonylcarbamoyladenylate synthase</fullName>
    </alternativeName>
</protein>
<comment type="similarity">
    <text evidence="2 13">Belongs to the SUA5 family.</text>
</comment>
<dbReference type="InterPro" id="IPR038385">
    <property type="entry name" value="Sua5/YwlC_C"/>
</dbReference>
<dbReference type="GO" id="GO:0006450">
    <property type="term" value="P:regulation of translational fidelity"/>
    <property type="evidence" value="ECO:0007669"/>
    <property type="project" value="TreeGrafter"/>
</dbReference>
<keyword evidence="10 13" id="KW-0067">ATP-binding</keyword>
<dbReference type="PROSITE" id="PS51163">
    <property type="entry name" value="YRDC"/>
    <property type="match status" value="1"/>
</dbReference>
<dbReference type="PANTHER" id="PTHR17490:SF16">
    <property type="entry name" value="THREONYLCARBAMOYL-AMP SYNTHASE"/>
    <property type="match status" value="1"/>
</dbReference>
<dbReference type="KEGG" id="lwi:UE46_02425"/>
<dbReference type="InterPro" id="IPR017945">
    <property type="entry name" value="DHBP_synth_RibB-like_a/b_dom"/>
</dbReference>
<dbReference type="InterPro" id="IPR010923">
    <property type="entry name" value="T(6)A37_SUA5"/>
</dbReference>
<dbReference type="Pfam" id="PF01300">
    <property type="entry name" value="Sua5_yciO_yrdC"/>
    <property type="match status" value="1"/>
</dbReference>
<evidence type="ECO:0000313" key="16">
    <source>
        <dbReference type="EMBL" id="AQY50013.1"/>
    </source>
</evidence>
<evidence type="ECO:0000256" key="3">
    <source>
        <dbReference type="ARBA" id="ARBA00012584"/>
    </source>
</evidence>
<organism evidence="16 17">
    <name type="scientific">Listeria weihenstephanensis</name>
    <dbReference type="NCBI Taxonomy" id="1006155"/>
    <lineage>
        <taxon>Bacteria</taxon>
        <taxon>Bacillati</taxon>
        <taxon>Bacillota</taxon>
        <taxon>Bacilli</taxon>
        <taxon>Bacillales</taxon>
        <taxon>Listeriaceae</taxon>
        <taxon>Listeria</taxon>
    </lineage>
</organism>
<keyword evidence="8 13" id="KW-0548">Nucleotidyltransferase</keyword>
<feature type="binding site" evidence="14">
    <location>
        <position position="183"/>
    </location>
    <ligand>
        <name>L-threonine</name>
        <dbReference type="ChEBI" id="CHEBI:57926"/>
    </ligand>
</feature>
<feature type="binding site" evidence="14">
    <location>
        <position position="197"/>
    </location>
    <ligand>
        <name>ATP</name>
        <dbReference type="ChEBI" id="CHEBI:30616"/>
    </ligand>
</feature>
<dbReference type="GO" id="GO:0003725">
    <property type="term" value="F:double-stranded RNA binding"/>
    <property type="evidence" value="ECO:0007669"/>
    <property type="project" value="UniProtKB-UniRule"/>
</dbReference>
<dbReference type="Gene3D" id="3.90.870.10">
    <property type="entry name" value="DHBP synthase"/>
    <property type="match status" value="1"/>
</dbReference>
<evidence type="ECO:0000256" key="14">
    <source>
        <dbReference type="PIRSR" id="PIRSR004930-1"/>
    </source>
</evidence>
<evidence type="ECO:0000256" key="5">
    <source>
        <dbReference type="ARBA" id="ARBA00022490"/>
    </source>
</evidence>
<feature type="binding site" evidence="14">
    <location>
        <position position="123"/>
    </location>
    <ligand>
        <name>L-threonine</name>
        <dbReference type="ChEBI" id="CHEBI:57926"/>
    </ligand>
</feature>
<sequence>MKTKIWHITKENEIQTYLEAAKLLQAGEAVAFPTETVYGIGADATNEQAVAKIYEAKGRPSDNPLIVHIADQSQVHEFVTKIPSNAKKLMQEFWPGPLTIILPLRPDRLARNVTAGLDSVGVRMPEHPVALGLLAVAGIPIAAPSANRSGKPSPTSGEHVEEDLSGRIAGIVFGGKTGVGLESTVIDCTLETPAILRPGGISQEQIEAVIGPVISEGKEVAQQEAPKAPGMKYTHYAPKAPVVLIEGDVAFFQEQIDVAEHQGETVGVLVSDELARKLKASKYVRGLGSRDYPEQIAYHLYDQLRHFDHTPVTLIYAEPFVKIGIGEAVMNRLDKAAGGHYIRQSEEN</sequence>
<evidence type="ECO:0000256" key="12">
    <source>
        <dbReference type="ARBA" id="ARBA00048366"/>
    </source>
</evidence>
<dbReference type="GO" id="GO:0008033">
    <property type="term" value="P:tRNA processing"/>
    <property type="evidence" value="ECO:0007669"/>
    <property type="project" value="UniProtKB-KW"/>
</dbReference>
<dbReference type="SUPFAM" id="SSF55821">
    <property type="entry name" value="YrdC/RibB"/>
    <property type="match status" value="1"/>
</dbReference>
<evidence type="ECO:0000256" key="11">
    <source>
        <dbReference type="ARBA" id="ARBA00029774"/>
    </source>
</evidence>
<feature type="domain" description="YrdC-like" evidence="15">
    <location>
        <begin position="14"/>
        <end position="201"/>
    </location>
</feature>
<evidence type="ECO:0000256" key="9">
    <source>
        <dbReference type="ARBA" id="ARBA00022741"/>
    </source>
</evidence>
<comment type="function">
    <text evidence="13">Required for the formation of a threonylcarbamoyl group on adenosine at position 37 (t(6)A37) in tRNAs that read codons beginning with adenine.</text>
</comment>
<keyword evidence="5 13" id="KW-0963">Cytoplasm</keyword>
<feature type="binding site" evidence="14">
    <location>
        <position position="36"/>
    </location>
    <ligand>
        <name>L-threonine</name>
        <dbReference type="ChEBI" id="CHEBI:57926"/>
    </ligand>
</feature>
<name>A0A1S7FRH7_9LIST</name>
<dbReference type="FunFam" id="3.90.870.10:FF:000008">
    <property type="entry name" value="Threonylcarbamoyl-AMP synthase"/>
    <property type="match status" value="1"/>
</dbReference>
<dbReference type="Proteomes" id="UP000223060">
    <property type="component" value="Chromosome"/>
</dbReference>
<keyword evidence="6 13" id="KW-0808">Transferase</keyword>
<dbReference type="InterPro" id="IPR050156">
    <property type="entry name" value="TC-AMP_synthase_SUA5"/>
</dbReference>
<evidence type="ECO:0000256" key="4">
    <source>
        <dbReference type="ARBA" id="ARBA00015492"/>
    </source>
</evidence>
<dbReference type="GO" id="GO:0061710">
    <property type="term" value="F:L-threonylcarbamoyladenylate synthase"/>
    <property type="evidence" value="ECO:0007669"/>
    <property type="project" value="UniProtKB-EC"/>
</dbReference>
<evidence type="ECO:0000256" key="2">
    <source>
        <dbReference type="ARBA" id="ARBA00007663"/>
    </source>
</evidence>
<feature type="binding site" evidence="14">
    <location>
        <position position="153"/>
    </location>
    <ligand>
        <name>ATP</name>
        <dbReference type="ChEBI" id="CHEBI:30616"/>
    </ligand>
</feature>
<evidence type="ECO:0000256" key="6">
    <source>
        <dbReference type="ARBA" id="ARBA00022679"/>
    </source>
</evidence>
<gene>
    <name evidence="16" type="ORF">UE46_02425</name>
</gene>
<feature type="binding site" evidence="14">
    <location>
        <position position="63"/>
    </location>
    <ligand>
        <name>ATP</name>
        <dbReference type="ChEBI" id="CHEBI:30616"/>
    </ligand>
</feature>
<feature type="binding site" evidence="14">
    <location>
        <position position="143"/>
    </location>
    <ligand>
        <name>L-threonine</name>
        <dbReference type="ChEBI" id="CHEBI:57926"/>
    </ligand>
</feature>
<dbReference type="PANTHER" id="PTHR17490">
    <property type="entry name" value="SUA5"/>
    <property type="match status" value="1"/>
</dbReference>
<proteinExistence type="inferred from homology"/>
<dbReference type="InterPro" id="IPR005145">
    <property type="entry name" value="Sua5_C"/>
</dbReference>
<dbReference type="Gene3D" id="3.40.50.11030">
    <property type="entry name" value="Threonylcarbamoyl-AMP synthase, C-terminal domain"/>
    <property type="match status" value="1"/>
</dbReference>
<dbReference type="Pfam" id="PF03481">
    <property type="entry name" value="Sua5_C"/>
    <property type="match status" value="1"/>
</dbReference>
<evidence type="ECO:0000256" key="10">
    <source>
        <dbReference type="ARBA" id="ARBA00022840"/>
    </source>
</evidence>
<evidence type="ECO:0000259" key="15">
    <source>
        <dbReference type="PROSITE" id="PS51163"/>
    </source>
</evidence>
<reference evidence="17" key="1">
    <citation type="submission" date="2015-03" db="EMBL/GenBank/DDBJ databases">
        <authorList>
            <person name="Ferrari E."/>
            <person name="Walter M.C."/>
            <person name="Huptas C."/>
            <person name="Scherer S."/>
            <person name="Mueller-Herbst S."/>
        </authorList>
    </citation>
    <scope>NUCLEOTIDE SEQUENCE [LARGE SCALE GENOMIC DNA]</scope>
    <source>
        <strain evidence="17">LWP01</strain>
    </source>
</reference>
<evidence type="ECO:0000256" key="13">
    <source>
        <dbReference type="PIRNR" id="PIRNR004930"/>
    </source>
</evidence>
<feature type="binding site" evidence="14">
    <location>
        <position position="236"/>
    </location>
    <ligand>
        <name>ATP</name>
        <dbReference type="ChEBI" id="CHEBI:30616"/>
    </ligand>
</feature>
<evidence type="ECO:0000256" key="7">
    <source>
        <dbReference type="ARBA" id="ARBA00022694"/>
    </source>
</evidence>
<accession>A0A1S7FRH7</accession>
<evidence type="ECO:0000256" key="1">
    <source>
        <dbReference type="ARBA" id="ARBA00004496"/>
    </source>
</evidence>
<dbReference type="GO" id="GO:0005524">
    <property type="term" value="F:ATP binding"/>
    <property type="evidence" value="ECO:0007669"/>
    <property type="project" value="UniProtKB-UniRule"/>
</dbReference>
<keyword evidence="7 13" id="KW-0819">tRNA processing</keyword>
<dbReference type="PIRSF" id="PIRSF004930">
    <property type="entry name" value="Tln_factor_SUA5"/>
    <property type="match status" value="1"/>
</dbReference>
<dbReference type="RefSeq" id="WP_036063344.1">
    <property type="nucleotide sequence ID" value="NZ_CP011102.1"/>
</dbReference>
<dbReference type="InterPro" id="IPR006070">
    <property type="entry name" value="Sua5-like_dom"/>
</dbReference>
<dbReference type="EC" id="2.7.7.87" evidence="3 13"/>
<dbReference type="GO" id="GO:0000049">
    <property type="term" value="F:tRNA binding"/>
    <property type="evidence" value="ECO:0007669"/>
    <property type="project" value="TreeGrafter"/>
</dbReference>
<keyword evidence="9 13" id="KW-0547">Nucleotide-binding</keyword>
<evidence type="ECO:0000313" key="17">
    <source>
        <dbReference type="Proteomes" id="UP000223060"/>
    </source>
</evidence>
<feature type="binding site" evidence="14">
    <location>
        <position position="145"/>
    </location>
    <ligand>
        <name>ATP</name>
        <dbReference type="ChEBI" id="CHEBI:30616"/>
    </ligand>
</feature>
<dbReference type="GO" id="GO:0005737">
    <property type="term" value="C:cytoplasm"/>
    <property type="evidence" value="ECO:0007669"/>
    <property type="project" value="UniProtKB-SubCell"/>
</dbReference>
<feature type="binding site" evidence="14">
    <location>
        <position position="59"/>
    </location>
    <ligand>
        <name>ATP</name>
        <dbReference type="ChEBI" id="CHEBI:30616"/>
    </ligand>
</feature>
<evidence type="ECO:0000256" key="8">
    <source>
        <dbReference type="ARBA" id="ARBA00022695"/>
    </source>
</evidence>
<comment type="subcellular location">
    <subcellularLocation>
        <location evidence="1 13">Cytoplasm</location>
    </subcellularLocation>
</comment>
<dbReference type="NCBIfam" id="TIGR00057">
    <property type="entry name" value="L-threonylcarbamoyladenylate synthase"/>
    <property type="match status" value="1"/>
</dbReference>
<dbReference type="AlphaFoldDB" id="A0A1S7FRH7"/>